<dbReference type="Pfam" id="PF04149">
    <property type="entry name" value="DUF397"/>
    <property type="match status" value="1"/>
</dbReference>
<organism evidence="2 3">
    <name type="scientific">Paractinoplanes tereljensis</name>
    <dbReference type="NCBI Taxonomy" id="571912"/>
    <lineage>
        <taxon>Bacteria</taxon>
        <taxon>Bacillati</taxon>
        <taxon>Actinomycetota</taxon>
        <taxon>Actinomycetes</taxon>
        <taxon>Micromonosporales</taxon>
        <taxon>Micromonosporaceae</taxon>
        <taxon>Paractinoplanes</taxon>
    </lineage>
</organism>
<evidence type="ECO:0000313" key="2">
    <source>
        <dbReference type="EMBL" id="GIF19287.1"/>
    </source>
</evidence>
<sequence>MEDLSGAVWRKSIRSDNGGASCVEVAANLPGIVGVRDSKDRSGPVLTFAPPVWAAFVEGLKGGEFDLPG</sequence>
<gene>
    <name evidence="2" type="ORF">Ate02nite_20170</name>
</gene>
<dbReference type="InterPro" id="IPR007278">
    <property type="entry name" value="DUF397"/>
</dbReference>
<evidence type="ECO:0000313" key="3">
    <source>
        <dbReference type="Proteomes" id="UP000623608"/>
    </source>
</evidence>
<dbReference type="Proteomes" id="UP000623608">
    <property type="component" value="Unassembled WGS sequence"/>
</dbReference>
<protein>
    <recommendedName>
        <fullName evidence="1">DUF397 domain-containing protein</fullName>
    </recommendedName>
</protein>
<name>A0A919NKE4_9ACTN</name>
<dbReference type="AlphaFoldDB" id="A0A919NKE4"/>
<keyword evidence="3" id="KW-1185">Reference proteome</keyword>
<reference evidence="2" key="1">
    <citation type="submission" date="2021-01" db="EMBL/GenBank/DDBJ databases">
        <title>Whole genome shotgun sequence of Actinoplanes tereljensis NBRC 105297.</title>
        <authorList>
            <person name="Komaki H."/>
            <person name="Tamura T."/>
        </authorList>
    </citation>
    <scope>NUCLEOTIDE SEQUENCE</scope>
    <source>
        <strain evidence="2">NBRC 105297</strain>
    </source>
</reference>
<dbReference type="EMBL" id="BOMY01000013">
    <property type="protein sequence ID" value="GIF19287.1"/>
    <property type="molecule type" value="Genomic_DNA"/>
</dbReference>
<proteinExistence type="predicted"/>
<evidence type="ECO:0000259" key="1">
    <source>
        <dbReference type="Pfam" id="PF04149"/>
    </source>
</evidence>
<comment type="caution">
    <text evidence="2">The sequence shown here is derived from an EMBL/GenBank/DDBJ whole genome shotgun (WGS) entry which is preliminary data.</text>
</comment>
<dbReference type="RefSeq" id="WP_203802654.1">
    <property type="nucleotide sequence ID" value="NZ_BOMY01000013.1"/>
</dbReference>
<feature type="domain" description="DUF397" evidence="1">
    <location>
        <begin position="7"/>
        <end position="61"/>
    </location>
</feature>
<accession>A0A919NKE4</accession>